<organism evidence="2 3">
    <name type="scientific">Melipona bicolor</name>
    <dbReference type="NCBI Taxonomy" id="60889"/>
    <lineage>
        <taxon>Eukaryota</taxon>
        <taxon>Metazoa</taxon>
        <taxon>Ecdysozoa</taxon>
        <taxon>Arthropoda</taxon>
        <taxon>Hexapoda</taxon>
        <taxon>Insecta</taxon>
        <taxon>Pterygota</taxon>
        <taxon>Neoptera</taxon>
        <taxon>Endopterygota</taxon>
        <taxon>Hymenoptera</taxon>
        <taxon>Apocrita</taxon>
        <taxon>Aculeata</taxon>
        <taxon>Apoidea</taxon>
        <taxon>Anthophila</taxon>
        <taxon>Apidae</taxon>
        <taxon>Melipona</taxon>
    </lineage>
</organism>
<dbReference type="EMBL" id="JAHYIQ010000066">
    <property type="protein sequence ID" value="KAK1116675.1"/>
    <property type="molecule type" value="Genomic_DNA"/>
</dbReference>
<comment type="caution">
    <text evidence="2">The sequence shown here is derived from an EMBL/GenBank/DDBJ whole genome shotgun (WGS) entry which is preliminary data.</text>
</comment>
<keyword evidence="3" id="KW-1185">Reference proteome</keyword>
<sequence>MLISIKIQLKSASATHSFVFIPPSLFRSRQRVASRRHNPIARRRIKIQRSPSRRETFCFRRLSVIPPLPVPFNFSSFVRFRPAQLDERSADFQGGHGSNQPRSDPIESDPARYPRHVIGMKLVSPLSRSRSSCPIATRSIAVSSI</sequence>
<evidence type="ECO:0000313" key="3">
    <source>
        <dbReference type="Proteomes" id="UP001177670"/>
    </source>
</evidence>
<reference evidence="2" key="1">
    <citation type="submission" date="2021-10" db="EMBL/GenBank/DDBJ databases">
        <title>Melipona bicolor Genome sequencing and assembly.</title>
        <authorList>
            <person name="Araujo N.S."/>
            <person name="Arias M.C."/>
        </authorList>
    </citation>
    <scope>NUCLEOTIDE SEQUENCE</scope>
    <source>
        <strain evidence="2">USP_2M_L1-L4_2017</strain>
        <tissue evidence="2">Whole body</tissue>
    </source>
</reference>
<evidence type="ECO:0000256" key="1">
    <source>
        <dbReference type="SAM" id="MobiDB-lite"/>
    </source>
</evidence>
<name>A0AA40KDS7_9HYME</name>
<proteinExistence type="predicted"/>
<accession>A0AA40KDS7</accession>
<feature type="non-terminal residue" evidence="2">
    <location>
        <position position="145"/>
    </location>
</feature>
<dbReference type="AlphaFoldDB" id="A0AA40KDS7"/>
<gene>
    <name evidence="2" type="ORF">K0M31_018216</name>
</gene>
<dbReference type="Proteomes" id="UP001177670">
    <property type="component" value="Unassembled WGS sequence"/>
</dbReference>
<feature type="region of interest" description="Disordered" evidence="1">
    <location>
        <begin position="88"/>
        <end position="111"/>
    </location>
</feature>
<protein>
    <submittedName>
        <fullName evidence="2">Uncharacterized protein</fullName>
    </submittedName>
</protein>
<evidence type="ECO:0000313" key="2">
    <source>
        <dbReference type="EMBL" id="KAK1116675.1"/>
    </source>
</evidence>